<dbReference type="PROSITE" id="PS50280">
    <property type="entry name" value="SET"/>
    <property type="match status" value="1"/>
</dbReference>
<evidence type="ECO:0000313" key="13">
    <source>
        <dbReference type="EMBL" id="KAG3217847.1"/>
    </source>
</evidence>
<dbReference type="Proteomes" id="UP000774804">
    <property type="component" value="Unassembled WGS sequence"/>
</dbReference>
<evidence type="ECO:0000313" key="14">
    <source>
        <dbReference type="EMBL" id="RAW29025.1"/>
    </source>
</evidence>
<dbReference type="EMBL" id="MJFZ01000453">
    <property type="protein sequence ID" value="RAW29025.1"/>
    <property type="molecule type" value="Genomic_DNA"/>
</dbReference>
<dbReference type="Gene3D" id="2.170.270.10">
    <property type="entry name" value="SET domain"/>
    <property type="match status" value="1"/>
</dbReference>
<protein>
    <recommendedName>
        <fullName evidence="8">SET domain-containing protein</fullName>
    </recommendedName>
</protein>
<dbReference type="Proteomes" id="UP000736787">
    <property type="component" value="Unassembled WGS sequence"/>
</dbReference>
<evidence type="ECO:0000256" key="7">
    <source>
        <dbReference type="ARBA" id="ARBA00023242"/>
    </source>
</evidence>
<reference evidence="9" key="2">
    <citation type="submission" date="2018-10" db="EMBL/GenBank/DDBJ databases">
        <title>Effector identification in a new, highly contiguous assembly of the strawberry crown rot pathogen Phytophthora cactorum.</title>
        <authorList>
            <person name="Armitage A.D."/>
            <person name="Nellist C.F."/>
            <person name="Bates H."/>
            <person name="Vickerstaff R.J."/>
            <person name="Harrison R.J."/>
        </authorList>
    </citation>
    <scope>NUCLEOTIDE SEQUENCE</scope>
    <source>
        <strain evidence="9">15-7</strain>
        <strain evidence="10">4032</strain>
        <strain evidence="11">4040</strain>
        <strain evidence="12">P415</strain>
        <strain evidence="13">P421</strain>
    </source>
</reference>
<dbReference type="GO" id="GO:0005694">
    <property type="term" value="C:chromosome"/>
    <property type="evidence" value="ECO:0007669"/>
    <property type="project" value="UniProtKB-SubCell"/>
</dbReference>
<dbReference type="SUPFAM" id="SSF82199">
    <property type="entry name" value="SET domain"/>
    <property type="match status" value="1"/>
</dbReference>
<name>A0A329RWQ6_9STRA</name>
<dbReference type="OrthoDB" id="59296at2759"/>
<evidence type="ECO:0000259" key="8">
    <source>
        <dbReference type="PROSITE" id="PS50280"/>
    </source>
</evidence>
<dbReference type="EMBL" id="RCMK01001038">
    <property type="protein sequence ID" value="KAG2903971.1"/>
    <property type="molecule type" value="Genomic_DNA"/>
</dbReference>
<dbReference type="Pfam" id="PF00856">
    <property type="entry name" value="SET"/>
    <property type="match status" value="1"/>
</dbReference>
<proteinExistence type="predicted"/>
<dbReference type="EMBL" id="RCMI01001026">
    <property type="protein sequence ID" value="KAG2892125.1"/>
    <property type="molecule type" value="Genomic_DNA"/>
</dbReference>
<evidence type="ECO:0000256" key="4">
    <source>
        <dbReference type="ARBA" id="ARBA00022603"/>
    </source>
</evidence>
<keyword evidence="3" id="KW-0158">Chromosome</keyword>
<evidence type="ECO:0000256" key="2">
    <source>
        <dbReference type="ARBA" id="ARBA00004286"/>
    </source>
</evidence>
<dbReference type="EMBL" id="RCMG01001002">
    <property type="protein sequence ID" value="KAG2839401.1"/>
    <property type="molecule type" value="Genomic_DNA"/>
</dbReference>
<keyword evidence="15" id="KW-1185">Reference proteome</keyword>
<dbReference type="GO" id="GO:0005634">
    <property type="term" value="C:nucleus"/>
    <property type="evidence" value="ECO:0007669"/>
    <property type="project" value="UniProtKB-SubCell"/>
</dbReference>
<comment type="subcellular location">
    <subcellularLocation>
        <location evidence="2">Chromosome</location>
    </subcellularLocation>
    <subcellularLocation>
        <location evidence="1">Nucleus</location>
    </subcellularLocation>
</comment>
<keyword evidence="7" id="KW-0539">Nucleus</keyword>
<organism evidence="14 15">
    <name type="scientific">Phytophthora cactorum</name>
    <dbReference type="NCBI Taxonomy" id="29920"/>
    <lineage>
        <taxon>Eukaryota</taxon>
        <taxon>Sar</taxon>
        <taxon>Stramenopiles</taxon>
        <taxon>Oomycota</taxon>
        <taxon>Peronosporomycetes</taxon>
        <taxon>Peronosporales</taxon>
        <taxon>Peronosporaceae</taxon>
        <taxon>Phytophthora</taxon>
    </lineage>
</organism>
<keyword evidence="6" id="KW-0949">S-adenosyl-L-methionine</keyword>
<dbReference type="AlphaFoldDB" id="A0A329RWQ6"/>
<evidence type="ECO:0000313" key="12">
    <source>
        <dbReference type="EMBL" id="KAG2966546.1"/>
    </source>
</evidence>
<dbReference type="PANTHER" id="PTHR22884">
    <property type="entry name" value="SET DOMAIN PROTEINS"/>
    <property type="match status" value="1"/>
</dbReference>
<evidence type="ECO:0000256" key="3">
    <source>
        <dbReference type="ARBA" id="ARBA00022454"/>
    </source>
</evidence>
<evidence type="ECO:0000313" key="15">
    <source>
        <dbReference type="Proteomes" id="UP000251314"/>
    </source>
</evidence>
<evidence type="ECO:0000256" key="5">
    <source>
        <dbReference type="ARBA" id="ARBA00022679"/>
    </source>
</evidence>
<sequence length="186" mass="21054">MYWRLLLDVFRNLDSATFCTPRVCNLGARCSNAPRTKTTLKLFEIRRVGLGIYTTIDLDIGDVVGEYCGELSEFPSTVHGQPDQAVKQSSGYTLLYNAKSTNNNYVYVYVLKCGSNTRFISHACDPNAEFVEQQTRTRGKVLVEMIKDAKAGGQITVHYRNERWFKCACEVCWEDDSVDDGQANHE</sequence>
<dbReference type="GO" id="GO:0008168">
    <property type="term" value="F:methyltransferase activity"/>
    <property type="evidence" value="ECO:0007669"/>
    <property type="project" value="UniProtKB-KW"/>
</dbReference>
<dbReference type="Proteomes" id="UP000735874">
    <property type="component" value="Unassembled WGS sequence"/>
</dbReference>
<dbReference type="Proteomes" id="UP000251314">
    <property type="component" value="Unassembled WGS sequence"/>
</dbReference>
<dbReference type="STRING" id="29920.A0A329RWQ6"/>
<evidence type="ECO:0000256" key="1">
    <source>
        <dbReference type="ARBA" id="ARBA00004123"/>
    </source>
</evidence>
<dbReference type="Proteomes" id="UP000760860">
    <property type="component" value="Unassembled WGS sequence"/>
</dbReference>
<feature type="domain" description="SET" evidence="8">
    <location>
        <begin position="41"/>
        <end position="160"/>
    </location>
</feature>
<gene>
    <name evidence="14" type="ORF">PC110_g14601</name>
    <name evidence="9" type="ORF">PC113_g19480</name>
    <name evidence="10" type="ORF">PC115_g18964</name>
    <name evidence="11" type="ORF">PC117_g21145</name>
    <name evidence="12" type="ORF">PC118_g19112</name>
    <name evidence="13" type="ORF">PC129_g11336</name>
</gene>
<dbReference type="InterPro" id="IPR001214">
    <property type="entry name" value="SET_dom"/>
</dbReference>
<evidence type="ECO:0000313" key="11">
    <source>
        <dbReference type="EMBL" id="KAG2903971.1"/>
    </source>
</evidence>
<dbReference type="EMBL" id="RCMV01000396">
    <property type="protein sequence ID" value="KAG3217847.1"/>
    <property type="molecule type" value="Genomic_DNA"/>
</dbReference>
<evidence type="ECO:0000313" key="10">
    <source>
        <dbReference type="EMBL" id="KAG2892125.1"/>
    </source>
</evidence>
<dbReference type="VEuPathDB" id="FungiDB:PC110_g14601"/>
<keyword evidence="4" id="KW-0489">Methyltransferase</keyword>
<dbReference type="GO" id="GO:0032259">
    <property type="term" value="P:methylation"/>
    <property type="evidence" value="ECO:0007669"/>
    <property type="project" value="UniProtKB-KW"/>
</dbReference>
<evidence type="ECO:0000256" key="6">
    <source>
        <dbReference type="ARBA" id="ARBA00022691"/>
    </source>
</evidence>
<dbReference type="Proteomes" id="UP000697107">
    <property type="component" value="Unassembled WGS sequence"/>
</dbReference>
<keyword evidence="5" id="KW-0808">Transferase</keyword>
<dbReference type="InterPro" id="IPR046341">
    <property type="entry name" value="SET_dom_sf"/>
</dbReference>
<dbReference type="SMART" id="SM00317">
    <property type="entry name" value="SET"/>
    <property type="match status" value="1"/>
</dbReference>
<reference evidence="14 15" key="1">
    <citation type="submission" date="2018-01" db="EMBL/GenBank/DDBJ databases">
        <title>Draft genome of the strawberry crown rot pathogen Phytophthora cactorum.</title>
        <authorList>
            <person name="Armitage A.D."/>
            <person name="Lysoe E."/>
            <person name="Nellist C.F."/>
            <person name="Harrison R.J."/>
            <person name="Brurberg M.B."/>
        </authorList>
    </citation>
    <scope>NUCLEOTIDE SEQUENCE [LARGE SCALE GENOMIC DNA]</scope>
    <source>
        <strain evidence="14 15">10300</strain>
    </source>
</reference>
<comment type="caution">
    <text evidence="14">The sequence shown here is derived from an EMBL/GenBank/DDBJ whole genome shotgun (WGS) entry which is preliminary data.</text>
</comment>
<accession>A0A329RWQ6</accession>
<dbReference type="EMBL" id="RCML01001005">
    <property type="protein sequence ID" value="KAG2966546.1"/>
    <property type="molecule type" value="Genomic_DNA"/>
</dbReference>
<dbReference type="InterPro" id="IPR050777">
    <property type="entry name" value="SET2_Histone-Lys_MeTrsfase"/>
</dbReference>
<evidence type="ECO:0000313" key="9">
    <source>
        <dbReference type="EMBL" id="KAG2839401.1"/>
    </source>
</evidence>